<dbReference type="GO" id="GO:0016810">
    <property type="term" value="F:hydrolase activity, acting on carbon-nitrogen (but not peptide) bonds"/>
    <property type="evidence" value="ECO:0007669"/>
    <property type="project" value="InterPro"/>
</dbReference>
<dbReference type="KEGG" id="pmad:BAY61_18695"/>
<keyword evidence="2" id="KW-1185">Reference proteome</keyword>
<dbReference type="Gene3D" id="2.30.40.10">
    <property type="entry name" value="Urease, subunit C, domain 1"/>
    <property type="match status" value="1"/>
</dbReference>
<dbReference type="Proteomes" id="UP000199494">
    <property type="component" value="Unassembled WGS sequence"/>
</dbReference>
<sequence>MPNAFPAFTPDGLAAVRAGAGRPLLLTNATVHTLDPLIGTMRGADVLLGGTVVVGVGPGIVTAAEDDGAVVVDATGTTILPSRLDVAVVLGATARGAGAGTLAPGSDAGLVVVSDEHAPDLPAALHAALTRPETLLAVLKEGRPTHWAGAALGSAPAVSLRPDRIAVDPDRVGVWVDTDDFLHQELTADGRYDETRGGRRHAFQGSYWVDGDRVDYLDDLGFWAFGRFTGDTLDHAGYTMRRKDAR</sequence>
<reference evidence="1 2" key="1">
    <citation type="submission" date="2016-10" db="EMBL/GenBank/DDBJ databases">
        <authorList>
            <person name="de Groot N.N."/>
        </authorList>
    </citation>
    <scope>NUCLEOTIDE SEQUENCE [LARGE SCALE GENOMIC DNA]</scope>
    <source>
        <strain evidence="1 2">CGMCC 4.5506</strain>
    </source>
</reference>
<dbReference type="RefSeq" id="WP_091808962.1">
    <property type="nucleotide sequence ID" value="NZ_CP016353.1"/>
</dbReference>
<dbReference type="AlphaFoldDB" id="A0A222VRX6"/>
<dbReference type="STRING" id="530584.SAMN05421630_110302"/>
<protein>
    <submittedName>
        <fullName evidence="1">Protein Atu4866</fullName>
    </submittedName>
</protein>
<gene>
    <name evidence="1" type="ORF">SAMN05421630_110302</name>
</gene>
<dbReference type="Gene3D" id="2.40.128.290">
    <property type="entry name" value="Uncharacterised protein Atu4866, PF11512"/>
    <property type="match status" value="1"/>
</dbReference>
<dbReference type="InterPro" id="IPR020955">
    <property type="entry name" value="Uncharacterised_Atu4866"/>
</dbReference>
<dbReference type="SUPFAM" id="SSF51338">
    <property type="entry name" value="Composite domain of metallo-dependent hydrolases"/>
    <property type="match status" value="1"/>
</dbReference>
<proteinExistence type="predicted"/>
<dbReference type="Pfam" id="PF11512">
    <property type="entry name" value="Atu4866"/>
    <property type="match status" value="1"/>
</dbReference>
<dbReference type="InterPro" id="IPR038646">
    <property type="entry name" value="Atu4866-like_sf"/>
</dbReference>
<dbReference type="OrthoDB" id="9810893at2"/>
<evidence type="ECO:0000313" key="2">
    <source>
        <dbReference type="Proteomes" id="UP000199494"/>
    </source>
</evidence>
<name>A0A222VRX6_9PSEU</name>
<dbReference type="EMBL" id="FMZE01000010">
    <property type="protein sequence ID" value="SDD63657.1"/>
    <property type="molecule type" value="Genomic_DNA"/>
</dbReference>
<accession>A0A222VRX6</accession>
<evidence type="ECO:0000313" key="1">
    <source>
        <dbReference type="EMBL" id="SDD63657.1"/>
    </source>
</evidence>
<dbReference type="InterPro" id="IPR011059">
    <property type="entry name" value="Metal-dep_hydrolase_composite"/>
</dbReference>
<organism evidence="1 2">
    <name type="scientific">Prauserella marina</name>
    <dbReference type="NCBI Taxonomy" id="530584"/>
    <lineage>
        <taxon>Bacteria</taxon>
        <taxon>Bacillati</taxon>
        <taxon>Actinomycetota</taxon>
        <taxon>Actinomycetes</taxon>
        <taxon>Pseudonocardiales</taxon>
        <taxon>Pseudonocardiaceae</taxon>
        <taxon>Prauserella</taxon>
    </lineage>
</organism>